<feature type="transmembrane region" description="Helical" evidence="1">
    <location>
        <begin position="118"/>
        <end position="138"/>
    </location>
</feature>
<keyword evidence="1" id="KW-0812">Transmembrane</keyword>
<evidence type="ECO:0000313" key="3">
    <source>
        <dbReference type="Proteomes" id="UP001589862"/>
    </source>
</evidence>
<dbReference type="Proteomes" id="UP001589862">
    <property type="component" value="Unassembled WGS sequence"/>
</dbReference>
<sequence length="144" mass="15291">MSDTPPAPQQPPVTRTVEQPRLWKYFWLAAAVAAIPYLVLFNFIPLVGAALFIALVAVVIGAFLVAYLTKRAGKRTSIALLVGSLSGLALSVPLIYGADAILFAAGGTTNAPTFSPSMWLFASPSILPMLLAAVIAHVRQRRTS</sequence>
<evidence type="ECO:0008006" key="4">
    <source>
        <dbReference type="Google" id="ProtNLM"/>
    </source>
</evidence>
<keyword evidence="3" id="KW-1185">Reference proteome</keyword>
<feature type="transmembrane region" description="Helical" evidence="1">
    <location>
        <begin position="78"/>
        <end position="98"/>
    </location>
</feature>
<name>A0ABV6P921_9MICC</name>
<dbReference type="EMBL" id="JBHLUB010000019">
    <property type="protein sequence ID" value="MFC0581570.1"/>
    <property type="molecule type" value="Genomic_DNA"/>
</dbReference>
<accession>A0ABV6P921</accession>
<evidence type="ECO:0000256" key="1">
    <source>
        <dbReference type="SAM" id="Phobius"/>
    </source>
</evidence>
<reference evidence="2 3" key="1">
    <citation type="submission" date="2024-09" db="EMBL/GenBank/DDBJ databases">
        <authorList>
            <person name="Sun Q."/>
            <person name="Mori K."/>
        </authorList>
    </citation>
    <scope>NUCLEOTIDE SEQUENCE [LARGE SCALE GENOMIC DNA]</scope>
    <source>
        <strain evidence="2 3">NCAIM B.02604</strain>
    </source>
</reference>
<feature type="transmembrane region" description="Helical" evidence="1">
    <location>
        <begin position="50"/>
        <end position="69"/>
    </location>
</feature>
<proteinExistence type="predicted"/>
<keyword evidence="1" id="KW-1133">Transmembrane helix</keyword>
<evidence type="ECO:0000313" key="2">
    <source>
        <dbReference type="EMBL" id="MFC0581570.1"/>
    </source>
</evidence>
<feature type="transmembrane region" description="Helical" evidence="1">
    <location>
        <begin position="25"/>
        <end position="44"/>
    </location>
</feature>
<comment type="caution">
    <text evidence="2">The sequence shown here is derived from an EMBL/GenBank/DDBJ whole genome shotgun (WGS) entry which is preliminary data.</text>
</comment>
<gene>
    <name evidence="2" type="ORF">ACFFFR_04095</name>
</gene>
<organism evidence="2 3">
    <name type="scientific">Micrococcoides hystricis</name>
    <dbReference type="NCBI Taxonomy" id="1572761"/>
    <lineage>
        <taxon>Bacteria</taxon>
        <taxon>Bacillati</taxon>
        <taxon>Actinomycetota</taxon>
        <taxon>Actinomycetes</taxon>
        <taxon>Micrococcales</taxon>
        <taxon>Micrococcaceae</taxon>
        <taxon>Micrococcoides</taxon>
    </lineage>
</organism>
<keyword evidence="1" id="KW-0472">Membrane</keyword>
<protein>
    <recommendedName>
        <fullName evidence="4">MFS transporter permease</fullName>
    </recommendedName>
</protein>
<dbReference type="RefSeq" id="WP_377458259.1">
    <property type="nucleotide sequence ID" value="NZ_JBHLUB010000019.1"/>
</dbReference>